<dbReference type="InterPro" id="IPR028098">
    <property type="entry name" value="Glyco_trans_4-like_N"/>
</dbReference>
<keyword evidence="6" id="KW-1185">Reference proteome</keyword>
<gene>
    <name evidence="5" type="ORF">JOF55_000348</name>
</gene>
<dbReference type="SUPFAM" id="SSF53756">
    <property type="entry name" value="UDP-Glycosyltransferase/glycogen phosphorylase"/>
    <property type="match status" value="1"/>
</dbReference>
<dbReference type="AlphaFoldDB" id="A0AAE3Z883"/>
<evidence type="ECO:0000259" key="4">
    <source>
        <dbReference type="Pfam" id="PF13439"/>
    </source>
</evidence>
<evidence type="ECO:0000313" key="6">
    <source>
        <dbReference type="Proteomes" id="UP001180845"/>
    </source>
</evidence>
<dbReference type="InterPro" id="IPR001296">
    <property type="entry name" value="Glyco_trans_1"/>
</dbReference>
<dbReference type="RefSeq" id="WP_310268472.1">
    <property type="nucleotide sequence ID" value="NZ_JAVDXW010000001.1"/>
</dbReference>
<sequence length="390" mass="41398">MSDGRMRIATVITRMDGGAGVMALRGARALDPDRYRVTLITGSGGRLLDEAASAGLETVLEPALRAPIVPHHDLLALHRLAGLFTRRRFDVVHTHCAKAGAVGRMAARWAGTPRIVHTFHGFPFHAFQPAVRRQAYIGIERLLGGSTDVALCVGSGVAAEAVRRGLVPPERVRTIGGVVDRDVPVHTPQVRLRARRALGLDTDDVVVGTVARLTYQKAPEDFVAAMLALGQRDVQGVWVGGGELAERVQRLAARARPRARVVLAGERTDVEELLAAFDVFVLPSRYEGLPLAVLEAMVRGIPVVATAVNAVTDVVVPGETGLLVPPQRPDLLAAAVGHMLDSPAEAARMASAARARVDERYSEAALAAALAAAYDSGGRRTGVVPLRCGD</sequence>
<keyword evidence="2" id="KW-0808">Transferase</keyword>
<dbReference type="PANTHER" id="PTHR12526">
    <property type="entry name" value="GLYCOSYLTRANSFERASE"/>
    <property type="match status" value="1"/>
</dbReference>
<reference evidence="5" key="1">
    <citation type="submission" date="2023-07" db="EMBL/GenBank/DDBJ databases">
        <title>Sequencing the genomes of 1000 actinobacteria strains.</title>
        <authorList>
            <person name="Klenk H.-P."/>
        </authorList>
    </citation>
    <scope>NUCLEOTIDE SEQUENCE</scope>
    <source>
        <strain evidence="5">DSM 45977</strain>
    </source>
</reference>
<evidence type="ECO:0000256" key="1">
    <source>
        <dbReference type="ARBA" id="ARBA00022676"/>
    </source>
</evidence>
<evidence type="ECO:0000259" key="3">
    <source>
        <dbReference type="Pfam" id="PF00534"/>
    </source>
</evidence>
<dbReference type="Gene3D" id="3.40.50.2000">
    <property type="entry name" value="Glycogen Phosphorylase B"/>
    <property type="match status" value="2"/>
</dbReference>
<feature type="domain" description="Glycosyl transferase family 1" evidence="3">
    <location>
        <begin position="193"/>
        <end position="355"/>
    </location>
</feature>
<dbReference type="EMBL" id="JAVDXW010000001">
    <property type="protein sequence ID" value="MDR7300167.1"/>
    <property type="molecule type" value="Genomic_DNA"/>
</dbReference>
<dbReference type="GO" id="GO:0016757">
    <property type="term" value="F:glycosyltransferase activity"/>
    <property type="evidence" value="ECO:0007669"/>
    <property type="project" value="UniProtKB-KW"/>
</dbReference>
<feature type="domain" description="Glycosyltransferase subfamily 4-like N-terminal" evidence="4">
    <location>
        <begin position="17"/>
        <end position="182"/>
    </location>
</feature>
<dbReference type="Proteomes" id="UP001180845">
    <property type="component" value="Unassembled WGS sequence"/>
</dbReference>
<keyword evidence="1" id="KW-0328">Glycosyltransferase</keyword>
<dbReference type="Pfam" id="PF00534">
    <property type="entry name" value="Glycos_transf_1"/>
    <property type="match status" value="1"/>
</dbReference>
<evidence type="ECO:0000313" key="5">
    <source>
        <dbReference type="EMBL" id="MDR7300167.1"/>
    </source>
</evidence>
<dbReference type="PANTHER" id="PTHR12526:SF510">
    <property type="entry name" value="D-INOSITOL 3-PHOSPHATE GLYCOSYLTRANSFERASE"/>
    <property type="match status" value="1"/>
</dbReference>
<accession>A0AAE3Z883</accession>
<dbReference type="Pfam" id="PF13439">
    <property type="entry name" value="Glyco_transf_4"/>
    <property type="match status" value="1"/>
</dbReference>
<comment type="caution">
    <text evidence="5">The sequence shown here is derived from an EMBL/GenBank/DDBJ whole genome shotgun (WGS) entry which is preliminary data.</text>
</comment>
<protein>
    <submittedName>
        <fullName evidence="5">Glycosyltransferase involved in cell wall biosynthesis</fullName>
    </submittedName>
</protein>
<name>A0AAE3Z883_9ACTN</name>
<proteinExistence type="predicted"/>
<evidence type="ECO:0000256" key="2">
    <source>
        <dbReference type="ARBA" id="ARBA00022679"/>
    </source>
</evidence>
<organism evidence="5 6">
    <name type="scientific">Haloactinomyces albus</name>
    <dbReference type="NCBI Taxonomy" id="1352928"/>
    <lineage>
        <taxon>Bacteria</taxon>
        <taxon>Bacillati</taxon>
        <taxon>Actinomycetota</taxon>
        <taxon>Actinomycetes</taxon>
        <taxon>Actinopolysporales</taxon>
        <taxon>Actinopolysporaceae</taxon>
        <taxon>Haloactinomyces</taxon>
    </lineage>
</organism>